<dbReference type="PROSITE" id="PS51257">
    <property type="entry name" value="PROKAR_LIPOPROTEIN"/>
    <property type="match status" value="1"/>
</dbReference>
<name>A0A239IM59_9RHOB</name>
<dbReference type="OrthoDB" id="8724542at2"/>
<evidence type="ECO:0000313" key="2">
    <source>
        <dbReference type="Proteomes" id="UP000198426"/>
    </source>
</evidence>
<dbReference type="RefSeq" id="WP_141134893.1">
    <property type="nucleotide sequence ID" value="NZ_FZOY01000004.1"/>
</dbReference>
<dbReference type="EMBL" id="FZOY01000004">
    <property type="protein sequence ID" value="SNS94298.1"/>
    <property type="molecule type" value="Genomic_DNA"/>
</dbReference>
<reference evidence="1 2" key="1">
    <citation type="submission" date="2017-06" db="EMBL/GenBank/DDBJ databases">
        <authorList>
            <person name="Kim H.J."/>
            <person name="Triplett B.A."/>
        </authorList>
    </citation>
    <scope>NUCLEOTIDE SEQUENCE [LARGE SCALE GENOMIC DNA]</scope>
    <source>
        <strain evidence="1 2">DSM 29339</strain>
    </source>
</reference>
<dbReference type="Pfam" id="PF11720">
    <property type="entry name" value="Inhibitor_I78"/>
    <property type="match status" value="1"/>
</dbReference>
<sequence length="154" mass="15951">MRLKFAALPACLLGLAACDPVVTDPITESTFVANPAPPPVIDPIPPADPVAVSPIDGGGNAQPGVDPALEMVEVNPYGEVREGAGGLTERLPDTCKLGEVQQYMGQSGASVEAGGLTMPYRVVGPTDIVTQEYNPTRINFFVDSAGQVTRISCG</sequence>
<dbReference type="AlphaFoldDB" id="A0A239IM59"/>
<dbReference type="Proteomes" id="UP000198426">
    <property type="component" value="Unassembled WGS sequence"/>
</dbReference>
<dbReference type="Gene3D" id="3.30.10.10">
    <property type="entry name" value="Trypsin Inhibitor V, subunit A"/>
    <property type="match status" value="1"/>
</dbReference>
<dbReference type="InterPro" id="IPR021719">
    <property type="entry name" value="Prot_inh_I78"/>
</dbReference>
<proteinExistence type="predicted"/>
<evidence type="ECO:0000313" key="1">
    <source>
        <dbReference type="EMBL" id="SNS94298.1"/>
    </source>
</evidence>
<keyword evidence="2" id="KW-1185">Reference proteome</keyword>
<accession>A0A239IM59</accession>
<protein>
    <submittedName>
        <fullName evidence="1">Peptidase inhibitor I78 family protein</fullName>
    </submittedName>
</protein>
<gene>
    <name evidence="1" type="ORF">SAMN05421757_104444</name>
</gene>
<organism evidence="1 2">
    <name type="scientific">Tropicimonas sediminicola</name>
    <dbReference type="NCBI Taxonomy" id="1031541"/>
    <lineage>
        <taxon>Bacteria</taxon>
        <taxon>Pseudomonadati</taxon>
        <taxon>Pseudomonadota</taxon>
        <taxon>Alphaproteobacteria</taxon>
        <taxon>Rhodobacterales</taxon>
        <taxon>Roseobacteraceae</taxon>
        <taxon>Tropicimonas</taxon>
    </lineage>
</organism>